<keyword evidence="5" id="KW-0479">Metal-binding</keyword>
<dbReference type="GO" id="GO:0005886">
    <property type="term" value="C:plasma membrane"/>
    <property type="evidence" value="ECO:0007669"/>
    <property type="project" value="UniProtKB-SubCell"/>
</dbReference>
<dbReference type="PANTHER" id="PTHR15135:SF7">
    <property type="entry name" value="STAC-LIKE, ISOFORM J"/>
    <property type="match status" value="1"/>
</dbReference>
<dbReference type="PANTHER" id="PTHR15135">
    <property type="entry name" value="STAC"/>
    <property type="match status" value="1"/>
</dbReference>
<evidence type="ECO:0000256" key="5">
    <source>
        <dbReference type="ARBA" id="ARBA00022723"/>
    </source>
</evidence>
<dbReference type="STRING" id="105785.A0A2J7PDQ9"/>
<dbReference type="Gene3D" id="3.30.60.20">
    <property type="match status" value="1"/>
</dbReference>
<dbReference type="InParanoid" id="A0A2J7PDQ9"/>
<evidence type="ECO:0000256" key="8">
    <source>
        <dbReference type="ARBA" id="ARBA00022833"/>
    </source>
</evidence>
<dbReference type="Pfam" id="PF00130">
    <property type="entry name" value="C1_1"/>
    <property type="match status" value="1"/>
</dbReference>
<protein>
    <recommendedName>
        <fullName evidence="10">Phorbol-ester/DAG-type domain-containing protein</fullName>
    </recommendedName>
</protein>
<comment type="caution">
    <text evidence="11">The sequence shown here is derived from an EMBL/GenBank/DDBJ whole genome shotgun (WGS) entry which is preliminary data.</text>
</comment>
<dbReference type="CDD" id="cd20817">
    <property type="entry name" value="C1_Stac"/>
    <property type="match status" value="1"/>
</dbReference>
<evidence type="ECO:0000256" key="3">
    <source>
        <dbReference type="ARBA" id="ARBA00022475"/>
    </source>
</evidence>
<feature type="domain" description="Phorbol-ester/DAG-type" evidence="10">
    <location>
        <begin position="27"/>
        <end position="76"/>
    </location>
</feature>
<dbReference type="GO" id="GO:0008270">
    <property type="term" value="F:zinc ion binding"/>
    <property type="evidence" value="ECO:0007669"/>
    <property type="project" value="UniProtKB-KW"/>
</dbReference>
<keyword evidence="6" id="KW-0677">Repeat</keyword>
<dbReference type="Proteomes" id="UP000235965">
    <property type="component" value="Unassembled WGS sequence"/>
</dbReference>
<keyword evidence="3" id="KW-1003">Cell membrane</keyword>
<evidence type="ECO:0000256" key="9">
    <source>
        <dbReference type="ARBA" id="ARBA00023136"/>
    </source>
</evidence>
<keyword evidence="7" id="KW-0863">Zinc-finger</keyword>
<evidence type="ECO:0000313" key="12">
    <source>
        <dbReference type="Proteomes" id="UP000235965"/>
    </source>
</evidence>
<proteinExistence type="predicted"/>
<dbReference type="InterPro" id="IPR046349">
    <property type="entry name" value="C1-like_sf"/>
</dbReference>
<keyword evidence="4" id="KW-0963">Cytoplasm</keyword>
<reference evidence="11 12" key="1">
    <citation type="submission" date="2017-12" db="EMBL/GenBank/DDBJ databases">
        <title>Hemimetabolous genomes reveal molecular basis of termite eusociality.</title>
        <authorList>
            <person name="Harrison M.C."/>
            <person name="Jongepier E."/>
            <person name="Robertson H.M."/>
            <person name="Arning N."/>
            <person name="Bitard-Feildel T."/>
            <person name="Chao H."/>
            <person name="Childers C.P."/>
            <person name="Dinh H."/>
            <person name="Doddapaneni H."/>
            <person name="Dugan S."/>
            <person name="Gowin J."/>
            <person name="Greiner C."/>
            <person name="Han Y."/>
            <person name="Hu H."/>
            <person name="Hughes D.S.T."/>
            <person name="Huylmans A.-K."/>
            <person name="Kemena C."/>
            <person name="Kremer L.P.M."/>
            <person name="Lee S.L."/>
            <person name="Lopez-Ezquerra A."/>
            <person name="Mallet L."/>
            <person name="Monroy-Kuhn J.M."/>
            <person name="Moser A."/>
            <person name="Murali S.C."/>
            <person name="Muzny D.M."/>
            <person name="Otani S."/>
            <person name="Piulachs M.-D."/>
            <person name="Poelchau M."/>
            <person name="Qu J."/>
            <person name="Schaub F."/>
            <person name="Wada-Katsumata A."/>
            <person name="Worley K.C."/>
            <person name="Xie Q."/>
            <person name="Ylla G."/>
            <person name="Poulsen M."/>
            <person name="Gibbs R.A."/>
            <person name="Schal C."/>
            <person name="Richards S."/>
            <person name="Belles X."/>
            <person name="Korb J."/>
            <person name="Bornberg-Bauer E."/>
        </authorList>
    </citation>
    <scope>NUCLEOTIDE SEQUENCE [LARGE SCALE GENOMIC DNA]</scope>
    <source>
        <tissue evidence="11">Whole body</tissue>
    </source>
</reference>
<keyword evidence="8" id="KW-0862">Zinc</keyword>
<name>A0A2J7PDQ9_9NEOP</name>
<gene>
    <name evidence="11" type="ORF">B7P43_G00822</name>
</gene>
<dbReference type="SMART" id="SM00109">
    <property type="entry name" value="C1"/>
    <property type="match status" value="1"/>
</dbReference>
<comment type="subcellular location">
    <subcellularLocation>
        <location evidence="1">Cell membrane</location>
        <topology evidence="1">Peripheral membrane protein</topology>
        <orientation evidence="1">Cytoplasmic side</orientation>
    </subcellularLocation>
    <subcellularLocation>
        <location evidence="2">Cytoplasm</location>
    </subcellularLocation>
</comment>
<evidence type="ECO:0000256" key="2">
    <source>
        <dbReference type="ARBA" id="ARBA00004496"/>
    </source>
</evidence>
<evidence type="ECO:0000256" key="4">
    <source>
        <dbReference type="ARBA" id="ARBA00022490"/>
    </source>
</evidence>
<dbReference type="OrthoDB" id="6250593at2759"/>
<keyword evidence="12" id="KW-1185">Reference proteome</keyword>
<dbReference type="InterPro" id="IPR002219">
    <property type="entry name" value="PKC_DAG/PE"/>
</dbReference>
<evidence type="ECO:0000259" key="10">
    <source>
        <dbReference type="PROSITE" id="PS50081"/>
    </source>
</evidence>
<dbReference type="AlphaFoldDB" id="A0A2J7PDQ9"/>
<dbReference type="InterPro" id="IPR039688">
    <property type="entry name" value="STAC1/2/3"/>
</dbReference>
<evidence type="ECO:0000256" key="1">
    <source>
        <dbReference type="ARBA" id="ARBA00004413"/>
    </source>
</evidence>
<dbReference type="PROSITE" id="PS00479">
    <property type="entry name" value="ZF_DAG_PE_1"/>
    <property type="match status" value="1"/>
</dbReference>
<dbReference type="SUPFAM" id="SSF57889">
    <property type="entry name" value="Cysteine-rich domain"/>
    <property type="match status" value="1"/>
</dbReference>
<dbReference type="EMBL" id="NEVH01026385">
    <property type="protein sequence ID" value="PNF14474.1"/>
    <property type="molecule type" value="Genomic_DNA"/>
</dbReference>
<evidence type="ECO:0000256" key="6">
    <source>
        <dbReference type="ARBA" id="ARBA00022737"/>
    </source>
</evidence>
<evidence type="ECO:0000256" key="7">
    <source>
        <dbReference type="ARBA" id="ARBA00022771"/>
    </source>
</evidence>
<evidence type="ECO:0000313" key="11">
    <source>
        <dbReference type="EMBL" id="PNF14474.1"/>
    </source>
</evidence>
<dbReference type="PROSITE" id="PS50081">
    <property type="entry name" value="ZF_DAG_PE_2"/>
    <property type="match status" value="1"/>
</dbReference>
<keyword evidence="9" id="KW-0472">Membrane</keyword>
<dbReference type="GO" id="GO:0005737">
    <property type="term" value="C:cytoplasm"/>
    <property type="evidence" value="ECO:0007669"/>
    <property type="project" value="UniProtKB-SubCell"/>
</dbReference>
<dbReference type="FunFam" id="3.30.60.20:FF:000056">
    <property type="entry name" value="Uncharacterized protein, isoform C"/>
    <property type="match status" value="1"/>
</dbReference>
<accession>A0A2J7PDQ9</accession>
<organism evidence="11 12">
    <name type="scientific">Cryptotermes secundus</name>
    <dbReference type="NCBI Taxonomy" id="105785"/>
    <lineage>
        <taxon>Eukaryota</taxon>
        <taxon>Metazoa</taxon>
        <taxon>Ecdysozoa</taxon>
        <taxon>Arthropoda</taxon>
        <taxon>Hexapoda</taxon>
        <taxon>Insecta</taxon>
        <taxon>Pterygota</taxon>
        <taxon>Neoptera</taxon>
        <taxon>Polyneoptera</taxon>
        <taxon>Dictyoptera</taxon>
        <taxon>Blattodea</taxon>
        <taxon>Blattoidea</taxon>
        <taxon>Termitoidae</taxon>
        <taxon>Kalotermitidae</taxon>
        <taxon>Cryptotermitinae</taxon>
        <taxon>Cryptotermes</taxon>
    </lineage>
</organism>
<dbReference type="GO" id="GO:1903078">
    <property type="term" value="P:positive regulation of protein localization to plasma membrane"/>
    <property type="evidence" value="ECO:0007669"/>
    <property type="project" value="TreeGrafter"/>
</dbReference>
<sequence>MLALFHCRKNGKDREGAFPPGSLEAAAHTFQEYTYKKITPCDVCSQVLRGHTRQGLKCRVCKLNVHVDCQEKVGRCQPKSRLLRRQKSTSEIETRIQEPLPDEEIQQPFKPLWSRLLLYELEPSRASFALCFKTLLMTLLPASVFGFWCLSSSDAYPLTCPARKALPVATLPLV</sequence>
<dbReference type="GO" id="GO:0003009">
    <property type="term" value="P:skeletal muscle contraction"/>
    <property type="evidence" value="ECO:0007669"/>
    <property type="project" value="TreeGrafter"/>
</dbReference>